<reference evidence="6 7" key="1">
    <citation type="submission" date="2016-10" db="EMBL/GenBank/DDBJ databases">
        <authorList>
            <person name="de Groot N.N."/>
        </authorList>
    </citation>
    <scope>NUCLEOTIDE SEQUENCE [LARGE SCALE GENOMIC DNA]</scope>
    <source>
        <strain evidence="6 7">CGMCC 4.1859</strain>
    </source>
</reference>
<dbReference type="PANTHER" id="PTHR30055">
    <property type="entry name" value="HTH-TYPE TRANSCRIPTIONAL REGULATOR RUTR"/>
    <property type="match status" value="1"/>
</dbReference>
<evidence type="ECO:0000256" key="1">
    <source>
        <dbReference type="ARBA" id="ARBA00023015"/>
    </source>
</evidence>
<dbReference type="GO" id="GO:0000976">
    <property type="term" value="F:transcription cis-regulatory region binding"/>
    <property type="evidence" value="ECO:0007669"/>
    <property type="project" value="TreeGrafter"/>
</dbReference>
<dbReference type="InterPro" id="IPR001647">
    <property type="entry name" value="HTH_TetR"/>
</dbReference>
<evidence type="ECO:0000259" key="5">
    <source>
        <dbReference type="PROSITE" id="PS50977"/>
    </source>
</evidence>
<dbReference type="Gene3D" id="1.10.357.10">
    <property type="entry name" value="Tetracycline Repressor, domain 2"/>
    <property type="match status" value="1"/>
</dbReference>
<dbReference type="Pfam" id="PF00440">
    <property type="entry name" value="TetR_N"/>
    <property type="match status" value="1"/>
</dbReference>
<evidence type="ECO:0000256" key="2">
    <source>
        <dbReference type="ARBA" id="ARBA00023125"/>
    </source>
</evidence>
<dbReference type="InterPro" id="IPR036271">
    <property type="entry name" value="Tet_transcr_reg_TetR-rel_C_sf"/>
</dbReference>
<dbReference type="AlphaFoldDB" id="A0A1G7MFN7"/>
<feature type="DNA-binding region" description="H-T-H motif" evidence="4">
    <location>
        <begin position="18"/>
        <end position="37"/>
    </location>
</feature>
<protein>
    <submittedName>
        <fullName evidence="6">Transcriptional regulator, TetR family</fullName>
    </submittedName>
</protein>
<sequence>MLHAVDDLLLEVGYAGVTMKGIAERARVSRQTVYRWWSTKAEVLFEASVNDAAAELAVEPTDDPLADLTAYLEALVRFLAHSPAGAAYRALIGEAQGDPAVAALLATKDVLGDSARAVVRRAVGEGRGKLPLDQATALLIGPTFFWVLSGRDPGRLVARERAEAYLHEVRAGEIMGTA</sequence>
<dbReference type="Proteomes" id="UP000198614">
    <property type="component" value="Unassembled WGS sequence"/>
</dbReference>
<dbReference type="SUPFAM" id="SSF46689">
    <property type="entry name" value="Homeodomain-like"/>
    <property type="match status" value="1"/>
</dbReference>
<keyword evidence="1" id="KW-0805">Transcription regulation</keyword>
<proteinExistence type="predicted"/>
<dbReference type="Pfam" id="PF16859">
    <property type="entry name" value="TetR_C_11"/>
    <property type="match status" value="1"/>
</dbReference>
<evidence type="ECO:0000313" key="7">
    <source>
        <dbReference type="Proteomes" id="UP000198614"/>
    </source>
</evidence>
<evidence type="ECO:0000256" key="3">
    <source>
        <dbReference type="ARBA" id="ARBA00023163"/>
    </source>
</evidence>
<dbReference type="Gene3D" id="1.10.10.60">
    <property type="entry name" value="Homeodomain-like"/>
    <property type="match status" value="1"/>
</dbReference>
<dbReference type="PRINTS" id="PR00455">
    <property type="entry name" value="HTHTETR"/>
</dbReference>
<dbReference type="InterPro" id="IPR009057">
    <property type="entry name" value="Homeodomain-like_sf"/>
</dbReference>
<gene>
    <name evidence="6" type="ORF">SAMN05216260_109176</name>
</gene>
<dbReference type="SUPFAM" id="SSF48498">
    <property type="entry name" value="Tetracyclin repressor-like, C-terminal domain"/>
    <property type="match status" value="1"/>
</dbReference>
<feature type="domain" description="HTH tetR-type" evidence="5">
    <location>
        <begin position="1"/>
        <end position="55"/>
    </location>
</feature>
<accession>A0A1G7MFN7</accession>
<dbReference type="PANTHER" id="PTHR30055:SF148">
    <property type="entry name" value="TETR-FAMILY TRANSCRIPTIONAL REGULATOR"/>
    <property type="match status" value="1"/>
</dbReference>
<dbReference type="PROSITE" id="PS50977">
    <property type="entry name" value="HTH_TETR_2"/>
    <property type="match status" value="1"/>
</dbReference>
<organism evidence="6 7">
    <name type="scientific">Streptomyces griseoaurantiacus</name>
    <dbReference type="NCBI Taxonomy" id="68213"/>
    <lineage>
        <taxon>Bacteria</taxon>
        <taxon>Bacillati</taxon>
        <taxon>Actinomycetota</taxon>
        <taxon>Actinomycetes</taxon>
        <taxon>Kitasatosporales</taxon>
        <taxon>Streptomycetaceae</taxon>
        <taxon>Streptomyces</taxon>
        <taxon>Streptomyces aurantiacus group</taxon>
    </lineage>
</organism>
<evidence type="ECO:0000313" key="6">
    <source>
        <dbReference type="EMBL" id="SDF60511.1"/>
    </source>
</evidence>
<keyword evidence="3" id="KW-0804">Transcription</keyword>
<dbReference type="GO" id="GO:0003700">
    <property type="term" value="F:DNA-binding transcription factor activity"/>
    <property type="evidence" value="ECO:0007669"/>
    <property type="project" value="TreeGrafter"/>
</dbReference>
<dbReference type="InterPro" id="IPR050109">
    <property type="entry name" value="HTH-type_TetR-like_transc_reg"/>
</dbReference>
<dbReference type="EMBL" id="FNAX01000009">
    <property type="protein sequence ID" value="SDF60511.1"/>
    <property type="molecule type" value="Genomic_DNA"/>
</dbReference>
<evidence type="ECO:0000256" key="4">
    <source>
        <dbReference type="PROSITE-ProRule" id="PRU00335"/>
    </source>
</evidence>
<name>A0A1G7MFN7_9ACTN</name>
<keyword evidence="2 4" id="KW-0238">DNA-binding</keyword>
<dbReference type="InterPro" id="IPR011075">
    <property type="entry name" value="TetR_C"/>
</dbReference>